<dbReference type="InterPro" id="IPR041086">
    <property type="entry name" value="YBD"/>
</dbReference>
<evidence type="ECO:0000256" key="4">
    <source>
        <dbReference type="ARBA" id="ARBA00023163"/>
    </source>
</evidence>
<comment type="caution">
    <text evidence="8">The sequence shown here is derived from an EMBL/GenBank/DDBJ whole genome shotgun (WGS) entry which is preliminary data.</text>
</comment>
<dbReference type="Proteomes" id="UP000092124">
    <property type="component" value="Unassembled WGS sequence"/>
</dbReference>
<feature type="region of interest" description="Disordered" evidence="6">
    <location>
        <begin position="1"/>
        <end position="21"/>
    </location>
</feature>
<evidence type="ECO:0000256" key="2">
    <source>
        <dbReference type="ARBA" id="ARBA00023015"/>
    </source>
</evidence>
<proteinExistence type="predicted"/>
<dbReference type="GO" id="GO:0000978">
    <property type="term" value="F:RNA polymerase II cis-regulatory region sequence-specific DNA binding"/>
    <property type="evidence" value="ECO:0007669"/>
    <property type="project" value="TreeGrafter"/>
</dbReference>
<dbReference type="GO" id="GO:0005634">
    <property type="term" value="C:nucleus"/>
    <property type="evidence" value="ECO:0007669"/>
    <property type="project" value="UniProtKB-SubCell"/>
</dbReference>
<dbReference type="EMBL" id="LZPO01018861">
    <property type="protein sequence ID" value="OBS79625.1"/>
    <property type="molecule type" value="Genomic_DNA"/>
</dbReference>
<dbReference type="InterPro" id="IPR050937">
    <property type="entry name" value="TEC1_TEAD_TF"/>
</dbReference>
<keyword evidence="4" id="KW-0804">Transcription</keyword>
<organism evidence="8 9">
    <name type="scientific">Neotoma lepida</name>
    <name type="common">Desert woodrat</name>
    <dbReference type="NCBI Taxonomy" id="56216"/>
    <lineage>
        <taxon>Eukaryota</taxon>
        <taxon>Metazoa</taxon>
        <taxon>Chordata</taxon>
        <taxon>Craniata</taxon>
        <taxon>Vertebrata</taxon>
        <taxon>Euteleostomi</taxon>
        <taxon>Mammalia</taxon>
        <taxon>Eutheria</taxon>
        <taxon>Euarchontoglires</taxon>
        <taxon>Glires</taxon>
        <taxon>Rodentia</taxon>
        <taxon>Myomorpha</taxon>
        <taxon>Muroidea</taxon>
        <taxon>Cricetidae</taxon>
        <taxon>Neotominae</taxon>
        <taxon>Neotoma</taxon>
    </lineage>
</organism>
<dbReference type="Gene3D" id="2.70.50.80">
    <property type="match status" value="1"/>
</dbReference>
<keyword evidence="9" id="KW-1185">Reference proteome</keyword>
<dbReference type="GO" id="GO:0005667">
    <property type="term" value="C:transcription regulator complex"/>
    <property type="evidence" value="ECO:0007669"/>
    <property type="project" value="TreeGrafter"/>
</dbReference>
<evidence type="ECO:0000256" key="5">
    <source>
        <dbReference type="ARBA" id="ARBA00023242"/>
    </source>
</evidence>
<accession>A0A1A6HNQ5</accession>
<dbReference type="GO" id="GO:0000981">
    <property type="term" value="F:DNA-binding transcription factor activity, RNA polymerase II-specific"/>
    <property type="evidence" value="ECO:0007669"/>
    <property type="project" value="TreeGrafter"/>
</dbReference>
<dbReference type="Pfam" id="PF17725">
    <property type="entry name" value="YBD"/>
    <property type="match status" value="1"/>
</dbReference>
<evidence type="ECO:0000256" key="6">
    <source>
        <dbReference type="SAM" id="MobiDB-lite"/>
    </source>
</evidence>
<dbReference type="STRING" id="56216.A0A1A6HNQ5"/>
<feature type="non-terminal residue" evidence="8">
    <location>
        <position position="1"/>
    </location>
</feature>
<protein>
    <recommendedName>
        <fullName evidence="7">YAP binding domain-containing protein</fullName>
    </recommendedName>
</protein>
<dbReference type="PANTHER" id="PTHR11834">
    <property type="entry name" value="TRANSCRIPTIONAL ENHANCER FACTOR TEF RELATED"/>
    <property type="match status" value="1"/>
</dbReference>
<keyword evidence="5" id="KW-0539">Nucleus</keyword>
<reference evidence="8 9" key="1">
    <citation type="submission" date="2016-06" db="EMBL/GenBank/DDBJ databases">
        <title>The Draft Genome Sequence and Annotation of the Desert Woodrat Neotoma lepida.</title>
        <authorList>
            <person name="Campbell M."/>
            <person name="Oakeson K.F."/>
            <person name="Yandell M."/>
            <person name="Halpert J.R."/>
            <person name="Dearing D."/>
        </authorList>
    </citation>
    <scope>NUCLEOTIDE SEQUENCE [LARGE SCALE GENOMIC DNA]</scope>
    <source>
        <strain evidence="8">417</strain>
        <tissue evidence="8">Liver</tissue>
    </source>
</reference>
<feature type="non-terminal residue" evidence="8">
    <location>
        <position position="100"/>
    </location>
</feature>
<evidence type="ECO:0000313" key="9">
    <source>
        <dbReference type="Proteomes" id="UP000092124"/>
    </source>
</evidence>
<dbReference type="PANTHER" id="PTHR11834:SF5">
    <property type="entry name" value="TRANSCRIPTIONAL ENHANCER FACTOR TEF-4"/>
    <property type="match status" value="1"/>
</dbReference>
<evidence type="ECO:0000256" key="1">
    <source>
        <dbReference type="ARBA" id="ARBA00004123"/>
    </source>
</evidence>
<evidence type="ECO:0000313" key="8">
    <source>
        <dbReference type="EMBL" id="OBS79625.1"/>
    </source>
</evidence>
<dbReference type="GO" id="GO:0035329">
    <property type="term" value="P:hippo signaling"/>
    <property type="evidence" value="ECO:0007669"/>
    <property type="project" value="TreeGrafter"/>
</dbReference>
<name>A0A1A6HNQ5_NEOLE</name>
<sequence length="100" mass="11394">FLVDLNWGPRGEEAEASEGSGGFYGVSSQYESRELMTLACSSKVCSFSKQVVKKVEKVETEQAHLEDGGFVYCLLRSPMCEYLVNFLHKLRQLPERYMMN</sequence>
<keyword evidence="3" id="KW-0238">DNA-binding</keyword>
<feature type="domain" description="YAP binding" evidence="7">
    <location>
        <begin position="16"/>
        <end position="100"/>
    </location>
</feature>
<gene>
    <name evidence="8" type="ORF">A6R68_22173</name>
</gene>
<keyword evidence="2" id="KW-0805">Transcription regulation</keyword>
<dbReference type="GO" id="GO:0048568">
    <property type="term" value="P:embryonic organ development"/>
    <property type="evidence" value="ECO:0007669"/>
    <property type="project" value="TreeGrafter"/>
</dbReference>
<evidence type="ECO:0000256" key="3">
    <source>
        <dbReference type="ARBA" id="ARBA00023125"/>
    </source>
</evidence>
<dbReference type="OrthoDB" id="6367706at2759"/>
<comment type="subcellular location">
    <subcellularLocation>
        <location evidence="1">Nucleus</location>
    </subcellularLocation>
</comment>
<dbReference type="AlphaFoldDB" id="A0A1A6HNQ5"/>
<evidence type="ECO:0000259" key="7">
    <source>
        <dbReference type="Pfam" id="PF17725"/>
    </source>
</evidence>